<proteinExistence type="predicted"/>
<keyword evidence="1" id="KW-0812">Transmembrane</keyword>
<feature type="transmembrane region" description="Helical" evidence="1">
    <location>
        <begin position="12"/>
        <end position="30"/>
    </location>
</feature>
<evidence type="ECO:0000256" key="1">
    <source>
        <dbReference type="SAM" id="Phobius"/>
    </source>
</evidence>
<comment type="caution">
    <text evidence="2">The sequence shown here is derived from an EMBL/GenBank/DDBJ whole genome shotgun (WGS) entry which is preliminary data.</text>
</comment>
<organism evidence="2 3">
    <name type="scientific">Pontibacter aquaedesilientis</name>
    <dbReference type="NCBI Taxonomy" id="2766980"/>
    <lineage>
        <taxon>Bacteria</taxon>
        <taxon>Pseudomonadati</taxon>
        <taxon>Bacteroidota</taxon>
        <taxon>Cytophagia</taxon>
        <taxon>Cytophagales</taxon>
        <taxon>Hymenobacteraceae</taxon>
        <taxon>Pontibacter</taxon>
    </lineage>
</organism>
<reference evidence="2 3" key="1">
    <citation type="submission" date="2020-09" db="EMBL/GenBank/DDBJ databases">
        <title>Genome sequencing and assembly of Pontibacter sp.</title>
        <authorList>
            <person name="Chhetri G."/>
        </authorList>
    </citation>
    <scope>NUCLEOTIDE SEQUENCE [LARGE SCALE GENOMIC DNA]</scope>
    <source>
        <strain evidence="2 3">JH31</strain>
    </source>
</reference>
<keyword evidence="1" id="KW-1133">Transmembrane helix</keyword>
<accession>A0ABR7XJC4</accession>
<dbReference type="Proteomes" id="UP000625551">
    <property type="component" value="Unassembled WGS sequence"/>
</dbReference>
<name>A0ABR7XJC4_9BACT</name>
<sequence>MAAPSEKLPAKTRIILYASLLLVSATLIATDTAAGFFKGFLGGFLIAVIIGELTLYLKRRAAK</sequence>
<keyword evidence="3" id="KW-1185">Reference proteome</keyword>
<protein>
    <recommendedName>
        <fullName evidence="4">Phosphatidate cytidylyltransferase</fullName>
    </recommendedName>
</protein>
<dbReference type="RefSeq" id="WP_191184519.1">
    <property type="nucleotide sequence ID" value="NZ_JACXAJ010000008.1"/>
</dbReference>
<evidence type="ECO:0008006" key="4">
    <source>
        <dbReference type="Google" id="ProtNLM"/>
    </source>
</evidence>
<dbReference type="EMBL" id="JACXAJ010000008">
    <property type="protein sequence ID" value="MBD1398380.1"/>
    <property type="molecule type" value="Genomic_DNA"/>
</dbReference>
<feature type="transmembrane region" description="Helical" evidence="1">
    <location>
        <begin position="36"/>
        <end position="57"/>
    </location>
</feature>
<keyword evidence="1" id="KW-0472">Membrane</keyword>
<evidence type="ECO:0000313" key="2">
    <source>
        <dbReference type="EMBL" id="MBD1398380.1"/>
    </source>
</evidence>
<evidence type="ECO:0000313" key="3">
    <source>
        <dbReference type="Proteomes" id="UP000625551"/>
    </source>
</evidence>
<gene>
    <name evidence="2" type="ORF">H9Q13_14510</name>
</gene>